<feature type="region of interest" description="Disordered" evidence="1">
    <location>
        <begin position="32"/>
        <end position="60"/>
    </location>
</feature>
<dbReference type="AlphaFoldDB" id="A0A9P5BW28"/>
<accession>A0A9P5BW28</accession>
<dbReference type="EMBL" id="SWKV01000108">
    <property type="protein sequence ID" value="KAF3032170.1"/>
    <property type="molecule type" value="Genomic_DNA"/>
</dbReference>
<comment type="caution">
    <text evidence="2">The sequence shown here is derived from an EMBL/GenBank/DDBJ whole genome shotgun (WGS) entry which is preliminary data.</text>
</comment>
<organism evidence="2 3">
    <name type="scientific">Didymella heteroderae</name>
    <dbReference type="NCBI Taxonomy" id="1769908"/>
    <lineage>
        <taxon>Eukaryota</taxon>
        <taxon>Fungi</taxon>
        <taxon>Dikarya</taxon>
        <taxon>Ascomycota</taxon>
        <taxon>Pezizomycotina</taxon>
        <taxon>Dothideomycetes</taxon>
        <taxon>Pleosporomycetidae</taxon>
        <taxon>Pleosporales</taxon>
        <taxon>Pleosporineae</taxon>
        <taxon>Didymellaceae</taxon>
        <taxon>Didymella</taxon>
    </lineage>
</organism>
<evidence type="ECO:0000313" key="3">
    <source>
        <dbReference type="Proteomes" id="UP000758155"/>
    </source>
</evidence>
<name>A0A9P5BW28_9PLEO</name>
<feature type="compositionally biased region" description="Basic and acidic residues" evidence="1">
    <location>
        <begin position="102"/>
        <end position="119"/>
    </location>
</feature>
<reference evidence="2" key="1">
    <citation type="submission" date="2019-04" db="EMBL/GenBank/DDBJ databases">
        <title>Sequencing of skin fungus with MAO and IRED activity.</title>
        <authorList>
            <person name="Marsaioli A.J."/>
            <person name="Bonatto J.M.C."/>
            <person name="Reis Junior O."/>
        </authorList>
    </citation>
    <scope>NUCLEOTIDE SEQUENCE</scope>
    <source>
        <strain evidence="2">28M1</strain>
    </source>
</reference>
<evidence type="ECO:0000256" key="1">
    <source>
        <dbReference type="SAM" id="MobiDB-lite"/>
    </source>
</evidence>
<feature type="compositionally biased region" description="Polar residues" evidence="1">
    <location>
        <begin position="85"/>
        <end position="99"/>
    </location>
</feature>
<evidence type="ECO:0000313" key="2">
    <source>
        <dbReference type="EMBL" id="KAF3032170.1"/>
    </source>
</evidence>
<gene>
    <name evidence="2" type="ORF">E8E12_002742</name>
</gene>
<sequence length="241" mass="26946">MRMKCSTPEEISSKDEYAHVLRHTQESPCSQLRLIAPPNSPTLSEDEQSPIHAIDQNKNPSKALRQLKLTDRFHDAPLDSIKTPTFSAVQYARPTTPTPDNECDRLSTEAEGTELKGNDPDSSYSSSSSALISPTTSSLKERLTLLSDLFDPAVNIGVRTHLIGRKNAGRGVKCKMLKALCDEEKAITLKLERCNVWAKRVLDQISDLPSERVCGWHSIHRGEDEGIRAFRILKIRGVWEL</sequence>
<feature type="compositionally biased region" description="Low complexity" evidence="1">
    <location>
        <begin position="122"/>
        <end position="132"/>
    </location>
</feature>
<feature type="region of interest" description="Disordered" evidence="1">
    <location>
        <begin position="85"/>
        <end position="132"/>
    </location>
</feature>
<keyword evidence="3" id="KW-1185">Reference proteome</keyword>
<dbReference type="Proteomes" id="UP000758155">
    <property type="component" value="Unassembled WGS sequence"/>
</dbReference>
<proteinExistence type="predicted"/>
<protein>
    <submittedName>
        <fullName evidence="2">Uncharacterized protein</fullName>
    </submittedName>
</protein>